<keyword evidence="4" id="KW-0804">Transcription</keyword>
<evidence type="ECO:0000256" key="3">
    <source>
        <dbReference type="ARBA" id="ARBA00023015"/>
    </source>
</evidence>
<evidence type="ECO:0000313" key="9">
    <source>
        <dbReference type="Proteomes" id="UP000759131"/>
    </source>
</evidence>
<evidence type="ECO:0000256" key="5">
    <source>
        <dbReference type="ARBA" id="ARBA00023242"/>
    </source>
</evidence>
<evidence type="ECO:0000256" key="1">
    <source>
        <dbReference type="ARBA" id="ARBA00004123"/>
    </source>
</evidence>
<dbReference type="Proteomes" id="UP000759131">
    <property type="component" value="Unassembled WGS sequence"/>
</dbReference>
<organism evidence="8">
    <name type="scientific">Medioppia subpectinata</name>
    <dbReference type="NCBI Taxonomy" id="1979941"/>
    <lineage>
        <taxon>Eukaryota</taxon>
        <taxon>Metazoa</taxon>
        <taxon>Ecdysozoa</taxon>
        <taxon>Arthropoda</taxon>
        <taxon>Chelicerata</taxon>
        <taxon>Arachnida</taxon>
        <taxon>Acari</taxon>
        <taxon>Acariformes</taxon>
        <taxon>Sarcoptiformes</taxon>
        <taxon>Oribatida</taxon>
        <taxon>Brachypylina</taxon>
        <taxon>Oppioidea</taxon>
        <taxon>Oppiidae</taxon>
        <taxon>Medioppia</taxon>
    </lineage>
</organism>
<comment type="subcellular location">
    <subcellularLocation>
        <location evidence="1">Nucleus</location>
    </subcellularLocation>
</comment>
<dbReference type="SUPFAM" id="SSF47459">
    <property type="entry name" value="HLH, helix-loop-helix DNA-binding domain"/>
    <property type="match status" value="1"/>
</dbReference>
<gene>
    <name evidence="8" type="ORF">OSB1V03_LOCUS1014</name>
</gene>
<evidence type="ECO:0000313" key="8">
    <source>
        <dbReference type="EMBL" id="CAD7620529.1"/>
    </source>
</evidence>
<keyword evidence="2" id="KW-0678">Repressor</keyword>
<dbReference type="Pfam" id="PF00010">
    <property type="entry name" value="HLH"/>
    <property type="match status" value="1"/>
</dbReference>
<accession>A0A7R9KD92</accession>
<dbReference type="PANTHER" id="PTHR11723:SF17">
    <property type="entry name" value="PROTEIN EXTRA-MACROCHAETAE"/>
    <property type="match status" value="1"/>
</dbReference>
<keyword evidence="5" id="KW-0539">Nucleus</keyword>
<dbReference type="PANTHER" id="PTHR11723">
    <property type="entry name" value="DNA-BINDING PROTEIN INHIBITOR"/>
    <property type="match status" value="1"/>
</dbReference>
<name>A0A7R9KD92_9ACAR</name>
<dbReference type="GO" id="GO:0005634">
    <property type="term" value="C:nucleus"/>
    <property type="evidence" value="ECO:0007669"/>
    <property type="project" value="UniProtKB-SubCell"/>
</dbReference>
<feature type="domain" description="BHLH" evidence="7">
    <location>
        <begin position="40"/>
        <end position="92"/>
    </location>
</feature>
<keyword evidence="3" id="KW-0805">Transcription regulation</keyword>
<dbReference type="AlphaFoldDB" id="A0A7R9KD92"/>
<dbReference type="OrthoDB" id="10047910at2759"/>
<dbReference type="InterPro" id="IPR036638">
    <property type="entry name" value="HLH_DNA-bd_sf"/>
</dbReference>
<evidence type="ECO:0000259" key="7">
    <source>
        <dbReference type="PROSITE" id="PS50888"/>
    </source>
</evidence>
<feature type="region of interest" description="Disordered" evidence="6">
    <location>
        <begin position="101"/>
        <end position="120"/>
    </location>
</feature>
<keyword evidence="9" id="KW-1185">Reference proteome</keyword>
<evidence type="ECO:0000256" key="2">
    <source>
        <dbReference type="ARBA" id="ARBA00022491"/>
    </source>
</evidence>
<sequence>MTKICKEMSSQEANGSAGGVDNSNGLPIAKSLATNRVKKSSASHHKMETTVSSDEMQSLLAKLKELVPNIPRNKKLSKLEIIQYVIDYIFDLQLALDTHPTHPQPLCQSANNSTASSSNSLTSLRQPLAIKWSS</sequence>
<reference evidence="8" key="1">
    <citation type="submission" date="2020-11" db="EMBL/GenBank/DDBJ databases">
        <authorList>
            <person name="Tran Van P."/>
        </authorList>
    </citation>
    <scope>NUCLEOTIDE SEQUENCE</scope>
</reference>
<dbReference type="CDD" id="cd19684">
    <property type="entry name" value="bHLH_dnHLH_ID"/>
    <property type="match status" value="1"/>
</dbReference>
<dbReference type="InterPro" id="IPR011598">
    <property type="entry name" value="bHLH_dom"/>
</dbReference>
<dbReference type="GO" id="GO:0030154">
    <property type="term" value="P:cell differentiation"/>
    <property type="evidence" value="ECO:0007669"/>
    <property type="project" value="TreeGrafter"/>
</dbReference>
<dbReference type="InterPro" id="IPR026052">
    <property type="entry name" value="DNA-bd_prot-inh"/>
</dbReference>
<dbReference type="EMBL" id="OC854845">
    <property type="protein sequence ID" value="CAD7620529.1"/>
    <property type="molecule type" value="Genomic_DNA"/>
</dbReference>
<dbReference type="GO" id="GO:0005737">
    <property type="term" value="C:cytoplasm"/>
    <property type="evidence" value="ECO:0007669"/>
    <property type="project" value="InterPro"/>
</dbReference>
<dbReference type="EMBL" id="CAJPIZ010000270">
    <property type="protein sequence ID" value="CAG2100959.1"/>
    <property type="molecule type" value="Genomic_DNA"/>
</dbReference>
<dbReference type="PROSITE" id="PS50888">
    <property type="entry name" value="BHLH"/>
    <property type="match status" value="1"/>
</dbReference>
<dbReference type="GO" id="GO:0046983">
    <property type="term" value="F:protein dimerization activity"/>
    <property type="evidence" value="ECO:0007669"/>
    <property type="project" value="InterPro"/>
</dbReference>
<dbReference type="GO" id="GO:0000122">
    <property type="term" value="P:negative regulation of transcription by RNA polymerase II"/>
    <property type="evidence" value="ECO:0007669"/>
    <property type="project" value="InterPro"/>
</dbReference>
<feature type="compositionally biased region" description="Low complexity" evidence="6">
    <location>
        <begin position="109"/>
        <end position="120"/>
    </location>
</feature>
<dbReference type="Gene3D" id="4.10.280.10">
    <property type="entry name" value="Helix-loop-helix DNA-binding domain"/>
    <property type="match status" value="1"/>
</dbReference>
<proteinExistence type="predicted"/>
<dbReference type="GO" id="GO:0032922">
    <property type="term" value="P:circadian regulation of gene expression"/>
    <property type="evidence" value="ECO:0007669"/>
    <property type="project" value="TreeGrafter"/>
</dbReference>
<evidence type="ECO:0000256" key="4">
    <source>
        <dbReference type="ARBA" id="ARBA00023163"/>
    </source>
</evidence>
<protein>
    <recommendedName>
        <fullName evidence="7">BHLH domain-containing protein</fullName>
    </recommendedName>
</protein>
<feature type="region of interest" description="Disordered" evidence="6">
    <location>
        <begin position="1"/>
        <end position="27"/>
    </location>
</feature>
<evidence type="ECO:0000256" key="6">
    <source>
        <dbReference type="SAM" id="MobiDB-lite"/>
    </source>
</evidence>